<keyword evidence="2" id="KW-1185">Reference proteome</keyword>
<dbReference type="EMBL" id="KQ981193">
    <property type="protein sequence ID" value="KYN45117.1"/>
    <property type="molecule type" value="Genomic_DNA"/>
</dbReference>
<reference evidence="1 2" key="1">
    <citation type="submission" date="2016-03" db="EMBL/GenBank/DDBJ databases">
        <title>Trachymyrmex septentrionalis WGS genome.</title>
        <authorList>
            <person name="Nygaard S."/>
            <person name="Hu H."/>
            <person name="Boomsma J."/>
            <person name="Zhang G."/>
        </authorList>
    </citation>
    <scope>NUCLEOTIDE SEQUENCE [LARGE SCALE GENOMIC DNA]</scope>
    <source>
        <strain evidence="1">Tsep2-gDNA-1</strain>
        <tissue evidence="1">Whole body</tissue>
    </source>
</reference>
<accession>A0A195FXT2</accession>
<evidence type="ECO:0000313" key="1">
    <source>
        <dbReference type="EMBL" id="KYN45117.1"/>
    </source>
</evidence>
<evidence type="ECO:0000313" key="2">
    <source>
        <dbReference type="Proteomes" id="UP000078541"/>
    </source>
</evidence>
<sequence length="140" mass="15879">MELSSVLGSIKFNQIESIGGATSTRRRTFHGPQRITRNLDENLASCDELEGSDATIRLVSLFSFREFIVKKMPIFWFCKKNDVIGTTDKSTWLEKQFSVGDRSMARQTAVTGICSQCIPEENDRGKARRNHEISFNRADV</sequence>
<organism evidence="1 2">
    <name type="scientific">Trachymyrmex septentrionalis</name>
    <dbReference type="NCBI Taxonomy" id="34720"/>
    <lineage>
        <taxon>Eukaryota</taxon>
        <taxon>Metazoa</taxon>
        <taxon>Ecdysozoa</taxon>
        <taxon>Arthropoda</taxon>
        <taxon>Hexapoda</taxon>
        <taxon>Insecta</taxon>
        <taxon>Pterygota</taxon>
        <taxon>Neoptera</taxon>
        <taxon>Endopterygota</taxon>
        <taxon>Hymenoptera</taxon>
        <taxon>Apocrita</taxon>
        <taxon>Aculeata</taxon>
        <taxon>Formicoidea</taxon>
        <taxon>Formicidae</taxon>
        <taxon>Myrmicinae</taxon>
        <taxon>Trachymyrmex</taxon>
    </lineage>
</organism>
<dbReference type="AlphaFoldDB" id="A0A195FXT2"/>
<dbReference type="Proteomes" id="UP000078541">
    <property type="component" value="Unassembled WGS sequence"/>
</dbReference>
<protein>
    <submittedName>
        <fullName evidence="1">Uncharacterized protein</fullName>
    </submittedName>
</protein>
<name>A0A195FXT2_9HYME</name>
<proteinExistence type="predicted"/>
<gene>
    <name evidence="1" type="ORF">ALC56_00367</name>
</gene>